<keyword evidence="6" id="KW-1185">Reference proteome</keyword>
<keyword evidence="3" id="KW-0804">Transcription</keyword>
<evidence type="ECO:0000256" key="1">
    <source>
        <dbReference type="ARBA" id="ARBA00023015"/>
    </source>
</evidence>
<accession>A0A6N8IK34</accession>
<dbReference type="GO" id="GO:0003677">
    <property type="term" value="F:DNA binding"/>
    <property type="evidence" value="ECO:0007669"/>
    <property type="project" value="UniProtKB-KW"/>
</dbReference>
<dbReference type="PROSITE" id="PS50943">
    <property type="entry name" value="HTH_CROC1"/>
    <property type="match status" value="1"/>
</dbReference>
<dbReference type="InterPro" id="IPR001387">
    <property type="entry name" value="Cro/C1-type_HTH"/>
</dbReference>
<keyword evidence="2" id="KW-0238">DNA-binding</keyword>
<organism evidence="5 6">
    <name type="scientific">Gordonibacter urolithinfaciens</name>
    <dbReference type="NCBI Taxonomy" id="1335613"/>
    <lineage>
        <taxon>Bacteria</taxon>
        <taxon>Bacillati</taxon>
        <taxon>Actinomycetota</taxon>
        <taxon>Coriobacteriia</taxon>
        <taxon>Eggerthellales</taxon>
        <taxon>Eggerthellaceae</taxon>
        <taxon>Gordonibacter</taxon>
    </lineage>
</organism>
<gene>
    <name evidence="5" type="ORF">GO738_12160</name>
</gene>
<dbReference type="SUPFAM" id="SSF47413">
    <property type="entry name" value="lambda repressor-like DNA-binding domains"/>
    <property type="match status" value="1"/>
</dbReference>
<dbReference type="AlphaFoldDB" id="A0A6N8IK34"/>
<dbReference type="RefSeq" id="WP_087190909.1">
    <property type="nucleotide sequence ID" value="NZ_DBEZYS010000076.1"/>
</dbReference>
<keyword evidence="1" id="KW-0805">Transcription regulation</keyword>
<dbReference type="PANTHER" id="PTHR46797:SF23">
    <property type="entry name" value="HTH-TYPE TRANSCRIPTIONAL REGULATOR SUTR"/>
    <property type="match status" value="1"/>
</dbReference>
<evidence type="ECO:0000313" key="6">
    <source>
        <dbReference type="Proteomes" id="UP000468327"/>
    </source>
</evidence>
<reference evidence="5 6" key="1">
    <citation type="submission" date="2019-11" db="EMBL/GenBank/DDBJ databases">
        <title>Whole genome shotgun sequencing (WGS) data from Adlercreutzia equolifaciens ResAG-91, Eggerthella lenta MRI-F36, MRI-F37, MRI-F40, ResAG-49, ResAG-88, ResAG-121, ResAG-145, and Gordonibacter sp. ResAG-5, ResAG-26, ResAG-43, ResAG-50, ResAG-59.</title>
        <authorList>
            <person name="Stoll D.A."/>
            <person name="Danylec N."/>
            <person name="Franz C.M.A.P."/>
            <person name="Huch M."/>
        </authorList>
    </citation>
    <scope>NUCLEOTIDE SEQUENCE [LARGE SCALE GENOMIC DNA]</scope>
    <source>
        <strain evidence="5 6">ResAG-59</strain>
    </source>
</reference>
<dbReference type="PANTHER" id="PTHR46797">
    <property type="entry name" value="HTH-TYPE TRANSCRIPTIONAL REGULATOR"/>
    <property type="match status" value="1"/>
</dbReference>
<dbReference type="Gene3D" id="1.10.260.40">
    <property type="entry name" value="lambda repressor-like DNA-binding domains"/>
    <property type="match status" value="1"/>
</dbReference>
<proteinExistence type="predicted"/>
<dbReference type="InterPro" id="IPR050807">
    <property type="entry name" value="TransReg_Diox_bact_type"/>
</dbReference>
<dbReference type="GO" id="GO:0005829">
    <property type="term" value="C:cytosol"/>
    <property type="evidence" value="ECO:0007669"/>
    <property type="project" value="TreeGrafter"/>
</dbReference>
<evidence type="ECO:0000256" key="3">
    <source>
        <dbReference type="ARBA" id="ARBA00023163"/>
    </source>
</evidence>
<protein>
    <submittedName>
        <fullName evidence="5">Helix-turn-helix domain-containing protein</fullName>
    </submittedName>
</protein>
<dbReference type="GO" id="GO:0003700">
    <property type="term" value="F:DNA-binding transcription factor activity"/>
    <property type="evidence" value="ECO:0007669"/>
    <property type="project" value="TreeGrafter"/>
</dbReference>
<name>A0A6N8IK34_9ACTN</name>
<dbReference type="CDD" id="cd00093">
    <property type="entry name" value="HTH_XRE"/>
    <property type="match status" value="1"/>
</dbReference>
<dbReference type="Proteomes" id="UP000468327">
    <property type="component" value="Unassembled WGS sequence"/>
</dbReference>
<comment type="caution">
    <text evidence="5">The sequence shown here is derived from an EMBL/GenBank/DDBJ whole genome shotgun (WGS) entry which is preliminary data.</text>
</comment>
<evidence type="ECO:0000259" key="4">
    <source>
        <dbReference type="PROSITE" id="PS50943"/>
    </source>
</evidence>
<dbReference type="Pfam" id="PF01381">
    <property type="entry name" value="HTH_3"/>
    <property type="match status" value="1"/>
</dbReference>
<dbReference type="EMBL" id="WPOC01000023">
    <property type="protein sequence ID" value="MVN16082.1"/>
    <property type="molecule type" value="Genomic_DNA"/>
</dbReference>
<feature type="domain" description="HTH cro/C1-type" evidence="4">
    <location>
        <begin position="14"/>
        <end position="70"/>
    </location>
</feature>
<dbReference type="InterPro" id="IPR010982">
    <property type="entry name" value="Lambda_DNA-bd_dom_sf"/>
</dbReference>
<sequence length="83" mass="9157">MDAIDFRKNLGERLRTVRKAQGLSQDKLAKMIGGTSDGSYVSRIENEKVGISVDGLFRIAEALDVKLSDLLDFEKAASSIIRK</sequence>
<evidence type="ECO:0000313" key="5">
    <source>
        <dbReference type="EMBL" id="MVN16082.1"/>
    </source>
</evidence>
<evidence type="ECO:0000256" key="2">
    <source>
        <dbReference type="ARBA" id="ARBA00023125"/>
    </source>
</evidence>
<dbReference type="SMART" id="SM00530">
    <property type="entry name" value="HTH_XRE"/>
    <property type="match status" value="1"/>
</dbReference>